<keyword evidence="2" id="KW-1185">Reference proteome</keyword>
<comment type="caution">
    <text evidence="1">The sequence shown here is derived from an EMBL/GenBank/DDBJ whole genome shotgun (WGS) entry which is preliminary data.</text>
</comment>
<dbReference type="EMBL" id="CATNWA010003731">
    <property type="protein sequence ID" value="CAI9546123.1"/>
    <property type="molecule type" value="Genomic_DNA"/>
</dbReference>
<accession>A0ABN9BF18</accession>
<gene>
    <name evidence="1" type="ORF">SPARVUS_LOCUS2783212</name>
</gene>
<name>A0ABN9BF18_9NEOB</name>
<dbReference type="Proteomes" id="UP001162483">
    <property type="component" value="Unassembled WGS sequence"/>
</dbReference>
<evidence type="ECO:0000313" key="1">
    <source>
        <dbReference type="EMBL" id="CAI9546123.1"/>
    </source>
</evidence>
<organism evidence="1 2">
    <name type="scientific">Staurois parvus</name>
    <dbReference type="NCBI Taxonomy" id="386267"/>
    <lineage>
        <taxon>Eukaryota</taxon>
        <taxon>Metazoa</taxon>
        <taxon>Chordata</taxon>
        <taxon>Craniata</taxon>
        <taxon>Vertebrata</taxon>
        <taxon>Euteleostomi</taxon>
        <taxon>Amphibia</taxon>
        <taxon>Batrachia</taxon>
        <taxon>Anura</taxon>
        <taxon>Neobatrachia</taxon>
        <taxon>Ranoidea</taxon>
        <taxon>Ranidae</taxon>
        <taxon>Staurois</taxon>
    </lineage>
</organism>
<feature type="non-terminal residue" evidence="1">
    <location>
        <position position="1"/>
    </location>
</feature>
<sequence>PKHDSTTALLTPQPCWNRVAVHQPSTTLSIWTIQGCSRGTAASNICLLLCNGILAASLLIRYMNLAEIFLNVPLSARTRLCSESATNLLVAR</sequence>
<evidence type="ECO:0000313" key="2">
    <source>
        <dbReference type="Proteomes" id="UP001162483"/>
    </source>
</evidence>
<reference evidence="1" key="1">
    <citation type="submission" date="2023-05" db="EMBL/GenBank/DDBJ databases">
        <authorList>
            <person name="Stuckert A."/>
        </authorList>
    </citation>
    <scope>NUCLEOTIDE SEQUENCE</scope>
</reference>
<proteinExistence type="predicted"/>
<protein>
    <submittedName>
        <fullName evidence="1">Uncharacterized protein</fullName>
    </submittedName>
</protein>